<evidence type="ECO:0000313" key="1">
    <source>
        <dbReference type="EMBL" id="CAL1378744.1"/>
    </source>
</evidence>
<dbReference type="EMBL" id="OZ034816">
    <property type="protein sequence ID" value="CAL1378744.1"/>
    <property type="molecule type" value="Genomic_DNA"/>
</dbReference>
<gene>
    <name evidence="1" type="ORF">LTRI10_LOCUS20306</name>
</gene>
<sequence>MKEKQERKLDIGISLTKAAAPAANNTKELRYEGKSKRCMLLSRQQREGEAAARCNVGDANKLHASRLSMKGRRSCFSLQRKLRGQSIYGDKWISWEKGIR</sequence>
<accession>A0AAV2DYX6</accession>
<reference evidence="1 2" key="1">
    <citation type="submission" date="2024-04" db="EMBL/GenBank/DDBJ databases">
        <authorList>
            <person name="Fracassetti M."/>
        </authorList>
    </citation>
    <scope>NUCLEOTIDE SEQUENCE [LARGE SCALE GENOMIC DNA]</scope>
</reference>
<evidence type="ECO:0000313" key="2">
    <source>
        <dbReference type="Proteomes" id="UP001497516"/>
    </source>
</evidence>
<dbReference type="Proteomes" id="UP001497516">
    <property type="component" value="Chromosome 3"/>
</dbReference>
<name>A0AAV2DYX6_9ROSI</name>
<proteinExistence type="predicted"/>
<keyword evidence="2" id="KW-1185">Reference proteome</keyword>
<dbReference type="AlphaFoldDB" id="A0AAV2DYX6"/>
<organism evidence="1 2">
    <name type="scientific">Linum trigynum</name>
    <dbReference type="NCBI Taxonomy" id="586398"/>
    <lineage>
        <taxon>Eukaryota</taxon>
        <taxon>Viridiplantae</taxon>
        <taxon>Streptophyta</taxon>
        <taxon>Embryophyta</taxon>
        <taxon>Tracheophyta</taxon>
        <taxon>Spermatophyta</taxon>
        <taxon>Magnoliopsida</taxon>
        <taxon>eudicotyledons</taxon>
        <taxon>Gunneridae</taxon>
        <taxon>Pentapetalae</taxon>
        <taxon>rosids</taxon>
        <taxon>fabids</taxon>
        <taxon>Malpighiales</taxon>
        <taxon>Linaceae</taxon>
        <taxon>Linum</taxon>
    </lineage>
</organism>
<protein>
    <submittedName>
        <fullName evidence="1">Uncharacterized protein</fullName>
    </submittedName>
</protein>